<gene>
    <name evidence="2" type="primary">LOC103587966</name>
</gene>
<reference evidence="2" key="1">
    <citation type="submission" date="2025-08" db="UniProtKB">
        <authorList>
            <consortium name="RefSeq"/>
        </authorList>
    </citation>
    <scope>IDENTIFICATION</scope>
</reference>
<proteinExistence type="predicted"/>
<evidence type="ECO:0000313" key="2">
    <source>
        <dbReference type="RefSeq" id="XP_008567762.1"/>
    </source>
</evidence>
<name>A0ABM0QHC1_GALVR</name>
<protein>
    <submittedName>
        <fullName evidence="2">Fc receptor-like protein 6</fullName>
    </submittedName>
</protein>
<dbReference type="InterPro" id="IPR013783">
    <property type="entry name" value="Ig-like_fold"/>
</dbReference>
<dbReference type="Proteomes" id="UP000694923">
    <property type="component" value="Unplaced"/>
</dbReference>
<evidence type="ECO:0000313" key="1">
    <source>
        <dbReference type="Proteomes" id="UP000694923"/>
    </source>
</evidence>
<sequence>MLTSLVSCVGKTIWLCLQTWPNPVFGGDALALGCQGRKHAALSQVKFHKDGELLCFSKDNQPLSMETTMVKSSDPRDGTQFLSQELILKGPLTQGLREISTIYAEFIKDPSPSTYYQQGQNESETGEVA</sequence>
<dbReference type="Gene3D" id="2.60.40.10">
    <property type="entry name" value="Immunoglobulins"/>
    <property type="match status" value="1"/>
</dbReference>
<dbReference type="RefSeq" id="XP_008567762.1">
    <property type="nucleotide sequence ID" value="XM_008569540.1"/>
</dbReference>
<dbReference type="GeneID" id="103587966"/>
<keyword evidence="1" id="KW-1185">Reference proteome</keyword>
<accession>A0ABM0QHC1</accession>
<organism evidence="1 2">
    <name type="scientific">Galeopterus variegatus</name>
    <name type="common">Malayan flying lemur</name>
    <name type="synonym">Cynocephalus variegatus</name>
    <dbReference type="NCBI Taxonomy" id="482537"/>
    <lineage>
        <taxon>Eukaryota</taxon>
        <taxon>Metazoa</taxon>
        <taxon>Chordata</taxon>
        <taxon>Craniata</taxon>
        <taxon>Vertebrata</taxon>
        <taxon>Euteleostomi</taxon>
        <taxon>Mammalia</taxon>
        <taxon>Eutheria</taxon>
        <taxon>Euarchontoglires</taxon>
        <taxon>Dermoptera</taxon>
        <taxon>Cynocephalidae</taxon>
        <taxon>Galeopterus</taxon>
    </lineage>
</organism>